<proteinExistence type="predicted"/>
<evidence type="ECO:0000313" key="1">
    <source>
        <dbReference type="EMBL" id="KYG76403.1"/>
    </source>
</evidence>
<name>A0A150XCF2_9BACT</name>
<accession>A0A150XCF2</accession>
<dbReference type="RefSeq" id="WP_157717563.1">
    <property type="nucleotide sequence ID" value="NZ_CP139724.1"/>
</dbReference>
<comment type="caution">
    <text evidence="1">The sequence shown here is derived from an EMBL/GenBank/DDBJ whole genome shotgun (WGS) entry which is preliminary data.</text>
</comment>
<protein>
    <submittedName>
        <fullName evidence="1">Uncharacterized protein</fullName>
    </submittedName>
</protein>
<reference evidence="1 2" key="1">
    <citation type="submission" date="2016-01" db="EMBL/GenBank/DDBJ databases">
        <title>Genome sequencing of Roseivirga spongicola UST030701-084.</title>
        <authorList>
            <person name="Selvaratnam C."/>
            <person name="Thevarajoo S."/>
            <person name="Goh K.M."/>
            <person name="Ee R."/>
            <person name="Chan K.-G."/>
            <person name="Chong C.S."/>
        </authorList>
    </citation>
    <scope>NUCLEOTIDE SEQUENCE [LARGE SCALE GENOMIC DNA]</scope>
    <source>
        <strain evidence="1 2">UST030701-084</strain>
    </source>
</reference>
<keyword evidence="2" id="KW-1185">Reference proteome</keyword>
<dbReference type="AlphaFoldDB" id="A0A150XCF2"/>
<gene>
    <name evidence="1" type="ORF">AWW68_19345</name>
</gene>
<dbReference type="Proteomes" id="UP000075606">
    <property type="component" value="Unassembled WGS sequence"/>
</dbReference>
<sequence>MSETLKTMDERFDELEKTFEKEGVTFLDIQCWLSARHNKTLCDSDVLMNMKDRLHDEVGAEGWDVDWDLECS</sequence>
<organism evidence="1 2">
    <name type="scientific">Roseivirga spongicola</name>
    <dbReference type="NCBI Taxonomy" id="333140"/>
    <lineage>
        <taxon>Bacteria</taxon>
        <taxon>Pseudomonadati</taxon>
        <taxon>Bacteroidota</taxon>
        <taxon>Cytophagia</taxon>
        <taxon>Cytophagales</taxon>
        <taxon>Roseivirgaceae</taxon>
        <taxon>Roseivirga</taxon>
    </lineage>
</organism>
<dbReference type="EMBL" id="LRPC01000006">
    <property type="protein sequence ID" value="KYG76403.1"/>
    <property type="molecule type" value="Genomic_DNA"/>
</dbReference>
<dbReference type="STRING" id="333140.AWW68_19345"/>
<evidence type="ECO:0000313" key="2">
    <source>
        <dbReference type="Proteomes" id="UP000075606"/>
    </source>
</evidence>